<reference evidence="9" key="1">
    <citation type="submission" date="2022-07" db="EMBL/GenBank/DDBJ databases">
        <title>Phylogenomic reconstructions and comparative analyses of Kickxellomycotina fungi.</title>
        <authorList>
            <person name="Reynolds N.K."/>
            <person name="Stajich J.E."/>
            <person name="Barry K."/>
            <person name="Grigoriev I.V."/>
            <person name="Crous P."/>
            <person name="Smith M.E."/>
        </authorList>
    </citation>
    <scope>NUCLEOTIDE SEQUENCE</scope>
    <source>
        <strain evidence="9">NBRC 105413</strain>
    </source>
</reference>
<keyword evidence="10" id="KW-1185">Reference proteome</keyword>
<name>A0A9W7XHB9_9FUNG</name>
<feature type="compositionally biased region" description="Acidic residues" evidence="7">
    <location>
        <begin position="256"/>
        <end position="268"/>
    </location>
</feature>
<feature type="region of interest" description="Disordered" evidence="7">
    <location>
        <begin position="252"/>
        <end position="297"/>
    </location>
</feature>
<keyword evidence="6" id="KW-0508">mRNA splicing</keyword>
<accession>A0A9W7XHB9</accession>
<dbReference type="EMBL" id="JANBOH010000337">
    <property type="protein sequence ID" value="KAJ1642798.1"/>
    <property type="molecule type" value="Genomic_DNA"/>
</dbReference>
<dbReference type="InterPro" id="IPR000061">
    <property type="entry name" value="Surp"/>
</dbReference>
<evidence type="ECO:0000256" key="6">
    <source>
        <dbReference type="ARBA" id="ARBA00023187"/>
    </source>
</evidence>
<evidence type="ECO:0000256" key="3">
    <source>
        <dbReference type="ARBA" id="ARBA00022884"/>
    </source>
</evidence>
<dbReference type="Proteomes" id="UP001145021">
    <property type="component" value="Unassembled WGS sequence"/>
</dbReference>
<dbReference type="InterPro" id="IPR035967">
    <property type="entry name" value="SWAP/Surp_sf"/>
</dbReference>
<dbReference type="SUPFAM" id="SSF109905">
    <property type="entry name" value="Surp module (SWAP domain)"/>
    <property type="match status" value="1"/>
</dbReference>
<dbReference type="GO" id="GO:0000395">
    <property type="term" value="P:mRNA 5'-splice site recognition"/>
    <property type="evidence" value="ECO:0007669"/>
    <property type="project" value="TreeGrafter"/>
</dbReference>
<keyword evidence="3" id="KW-0694">RNA-binding</keyword>
<comment type="caution">
    <text evidence="9">The sequence shown here is derived from an EMBL/GenBank/DDBJ whole genome shotgun (WGS) entry which is preliminary data.</text>
</comment>
<keyword evidence="4" id="KW-0805">Transcription regulation</keyword>
<dbReference type="Pfam" id="PF01805">
    <property type="entry name" value="Surp"/>
    <property type="match status" value="1"/>
</dbReference>
<evidence type="ECO:0000256" key="7">
    <source>
        <dbReference type="SAM" id="MobiDB-lite"/>
    </source>
</evidence>
<dbReference type="PANTHER" id="PTHR13161">
    <property type="entry name" value="SPLICING FACTOR SUPPRESSOR OF WHITE APRICOT"/>
    <property type="match status" value="1"/>
</dbReference>
<dbReference type="PROSITE" id="PS50128">
    <property type="entry name" value="SURP"/>
    <property type="match status" value="1"/>
</dbReference>
<feature type="region of interest" description="Disordered" evidence="7">
    <location>
        <begin position="1"/>
        <end position="32"/>
    </location>
</feature>
<dbReference type="Pfam" id="PF09750">
    <property type="entry name" value="DRY_EERY"/>
    <property type="match status" value="1"/>
</dbReference>
<dbReference type="Gene3D" id="1.10.10.790">
    <property type="entry name" value="Surp module"/>
    <property type="match status" value="1"/>
</dbReference>
<feature type="domain" description="SURP motif" evidence="8">
    <location>
        <begin position="191"/>
        <end position="237"/>
    </location>
</feature>
<proteinExistence type="predicted"/>
<evidence type="ECO:0000256" key="2">
    <source>
        <dbReference type="ARBA" id="ARBA00022737"/>
    </source>
</evidence>
<dbReference type="InterPro" id="IPR019147">
    <property type="entry name" value="SWAP_N_domain"/>
</dbReference>
<gene>
    <name evidence="9" type="ORF">LPJ64_005378</name>
</gene>
<dbReference type="PANTHER" id="PTHR13161:SF15">
    <property type="entry name" value="SPLICING FACTOR, SUPPRESSOR OF WHITE-APRICOT HOMOLOG"/>
    <property type="match status" value="1"/>
</dbReference>
<evidence type="ECO:0000256" key="1">
    <source>
        <dbReference type="ARBA" id="ARBA00022664"/>
    </source>
</evidence>
<protein>
    <recommendedName>
        <fullName evidence="8">SURP motif domain-containing protein</fullName>
    </recommendedName>
</protein>
<keyword evidence="2" id="KW-0677">Repeat</keyword>
<dbReference type="AlphaFoldDB" id="A0A9W7XHB9"/>
<keyword evidence="5" id="KW-0804">Transcription</keyword>
<dbReference type="SMART" id="SM00648">
    <property type="entry name" value="SWAP"/>
    <property type="match status" value="1"/>
</dbReference>
<sequence length="425" mass="47321">MSAHQIRQAERQKWLRSKRQKHGSDFLPGQDDGTHDSLAELLVIGYSAHIFRPKAENGISESETGLIDLGLSSSHSSIGPIIVDRYDIRHLLSETQLDLCLAATSNKTETLPDPELNVFRFSTLDTESDSAQAETLEQKTSASLDSQEQAAAKLTNKETAQSDIPEDPPFRPLFSVPEGMAVPTTQRHFDIIEKTAQFIADQPSHKANQMELIIQGKQGTNPDFAFLGIRDALYPFYKHLRWLMQTNLYSYNNSESESDSESEPEPEPEPEKIALSPADTGEVSHAAGAAPQPAQLAAPCAPEDMVVPQDSNDRLFIERVAHLVASSPTPGRLEQKLRVEKATVSASYAFLSPFDPLNCFFCFLRDCYIQQAEPEAIGRAVDSALERQLARLDSSGKSDMSNDAEAQLRRRQLAREFIRRKRLKQ</sequence>
<evidence type="ECO:0000313" key="10">
    <source>
        <dbReference type="Proteomes" id="UP001145021"/>
    </source>
</evidence>
<feature type="compositionally biased region" description="Low complexity" evidence="7">
    <location>
        <begin position="286"/>
        <end position="297"/>
    </location>
</feature>
<evidence type="ECO:0000259" key="8">
    <source>
        <dbReference type="PROSITE" id="PS50128"/>
    </source>
</evidence>
<evidence type="ECO:0000256" key="5">
    <source>
        <dbReference type="ARBA" id="ARBA00023163"/>
    </source>
</evidence>
<keyword evidence="1" id="KW-0507">mRNA processing</keyword>
<organism evidence="9 10">
    <name type="scientific">Coemansia asiatica</name>
    <dbReference type="NCBI Taxonomy" id="1052880"/>
    <lineage>
        <taxon>Eukaryota</taxon>
        <taxon>Fungi</taxon>
        <taxon>Fungi incertae sedis</taxon>
        <taxon>Zoopagomycota</taxon>
        <taxon>Kickxellomycotina</taxon>
        <taxon>Kickxellomycetes</taxon>
        <taxon>Kickxellales</taxon>
        <taxon>Kickxellaceae</taxon>
        <taxon>Coemansia</taxon>
    </lineage>
</organism>
<evidence type="ECO:0000313" key="9">
    <source>
        <dbReference type="EMBL" id="KAJ1642798.1"/>
    </source>
</evidence>
<evidence type="ECO:0000256" key="4">
    <source>
        <dbReference type="ARBA" id="ARBA00023015"/>
    </source>
</evidence>
<dbReference type="GO" id="GO:0003723">
    <property type="term" value="F:RNA binding"/>
    <property type="evidence" value="ECO:0007669"/>
    <property type="project" value="UniProtKB-KW"/>
</dbReference>
<dbReference type="InterPro" id="IPR040397">
    <property type="entry name" value="SWAP"/>
</dbReference>